<comment type="caution">
    <text evidence="3">The sequence shown here is derived from an EMBL/GenBank/DDBJ whole genome shotgun (WGS) entry which is preliminary data.</text>
</comment>
<organism evidence="3 4">
    <name type="scientific">Arthrobacter cryoconiti</name>
    <dbReference type="NCBI Taxonomy" id="748907"/>
    <lineage>
        <taxon>Bacteria</taxon>
        <taxon>Bacillati</taxon>
        <taxon>Actinomycetota</taxon>
        <taxon>Actinomycetes</taxon>
        <taxon>Micrococcales</taxon>
        <taxon>Micrococcaceae</taxon>
        <taxon>Arthrobacter</taxon>
    </lineage>
</organism>
<protein>
    <submittedName>
        <fullName evidence="3">SGNH/GDSL hydrolase family protein</fullName>
        <ecNumber evidence="3">3.1.-.-</ecNumber>
    </submittedName>
</protein>
<dbReference type="PANTHER" id="PTHR43784">
    <property type="entry name" value="GDSL-LIKE LIPASE/ACYLHYDROLASE, PUTATIVE (AFU_ORTHOLOGUE AFUA_2G00820)-RELATED"/>
    <property type="match status" value="1"/>
</dbReference>
<dbReference type="EMBL" id="JBHSCQ010000010">
    <property type="protein sequence ID" value="MFC4265738.1"/>
    <property type="molecule type" value="Genomic_DNA"/>
</dbReference>
<keyword evidence="4" id="KW-1185">Reference proteome</keyword>
<keyword evidence="3" id="KW-0378">Hydrolase</keyword>
<dbReference type="SUPFAM" id="SSF52266">
    <property type="entry name" value="SGNH hydrolase"/>
    <property type="match status" value="1"/>
</dbReference>
<gene>
    <name evidence="3" type="ORF">ACFOW9_09010</name>
</gene>
<evidence type="ECO:0000256" key="1">
    <source>
        <dbReference type="SAM" id="MobiDB-lite"/>
    </source>
</evidence>
<dbReference type="InterPro" id="IPR013830">
    <property type="entry name" value="SGNH_hydro"/>
</dbReference>
<feature type="region of interest" description="Disordered" evidence="1">
    <location>
        <begin position="198"/>
        <end position="232"/>
    </location>
</feature>
<dbReference type="Gene3D" id="3.40.50.1110">
    <property type="entry name" value="SGNH hydrolase"/>
    <property type="match status" value="1"/>
</dbReference>
<dbReference type="EC" id="3.1.-.-" evidence="3"/>
<dbReference type="RefSeq" id="WP_230067467.1">
    <property type="nucleotide sequence ID" value="NZ_BAABLL010000004.1"/>
</dbReference>
<evidence type="ECO:0000313" key="4">
    <source>
        <dbReference type="Proteomes" id="UP001595773"/>
    </source>
</evidence>
<dbReference type="Proteomes" id="UP001595773">
    <property type="component" value="Unassembled WGS sequence"/>
</dbReference>
<evidence type="ECO:0000313" key="3">
    <source>
        <dbReference type="EMBL" id="MFC4265738.1"/>
    </source>
</evidence>
<feature type="domain" description="SGNH hydrolase-type esterase" evidence="2">
    <location>
        <begin position="5"/>
        <end position="178"/>
    </location>
</feature>
<dbReference type="Pfam" id="PF13472">
    <property type="entry name" value="Lipase_GDSL_2"/>
    <property type="match status" value="1"/>
</dbReference>
<dbReference type="PANTHER" id="PTHR43784:SF2">
    <property type="entry name" value="GDSL-LIKE LIPASE_ACYLHYDROLASE, PUTATIVE (AFU_ORTHOLOGUE AFUA_2G00820)-RELATED"/>
    <property type="match status" value="1"/>
</dbReference>
<dbReference type="InterPro" id="IPR036514">
    <property type="entry name" value="SGNH_hydro_sf"/>
</dbReference>
<dbReference type="GO" id="GO:0016787">
    <property type="term" value="F:hydrolase activity"/>
    <property type="evidence" value="ECO:0007669"/>
    <property type="project" value="UniProtKB-KW"/>
</dbReference>
<dbReference type="InterPro" id="IPR053140">
    <property type="entry name" value="GDSL_Rv0518-like"/>
</dbReference>
<dbReference type="CDD" id="cd01832">
    <property type="entry name" value="SGNH_hydrolase_like_1"/>
    <property type="match status" value="1"/>
</dbReference>
<proteinExistence type="predicted"/>
<reference evidence="4" key="1">
    <citation type="journal article" date="2019" name="Int. J. Syst. Evol. Microbiol.">
        <title>The Global Catalogue of Microorganisms (GCM) 10K type strain sequencing project: providing services to taxonomists for standard genome sequencing and annotation.</title>
        <authorList>
            <consortium name="The Broad Institute Genomics Platform"/>
            <consortium name="The Broad Institute Genome Sequencing Center for Infectious Disease"/>
            <person name="Wu L."/>
            <person name="Ma J."/>
        </authorList>
    </citation>
    <scope>NUCLEOTIDE SEQUENCE [LARGE SCALE GENOMIC DNA]</scope>
    <source>
        <strain evidence="4">CGMCC 1.10698</strain>
    </source>
</reference>
<sequence>MRYVALGDSFTEGVGDPNKHLPNGVRGWADRVAERLAASEPGWEYANLAIRSKRLRHIIAEQLGPALAMEPTLITLYAGGNDIMDFGTKVPQILADYESLVAPLAATGARLLLCTGYDVEVSAVLEPLRRKNHAYNDGVRFLAAKYGAVLVDYATFDAYRSPHMWGADRLHMSKSGHKYFARQVLDILDVPWTADVKRGAGTPTDAKSGAGTPTDAKSTRVKNGTGKKSISQSGPVAWRARALDHYVWMNDWVLPMFARKLRGTTLGDSLNPRWPEPVLVPRKKGLKKLMRQRT</sequence>
<accession>A0ABV8R2W5</accession>
<evidence type="ECO:0000259" key="2">
    <source>
        <dbReference type="Pfam" id="PF13472"/>
    </source>
</evidence>
<name>A0ABV8R2W5_9MICC</name>